<feature type="region of interest" description="Disordered" evidence="1">
    <location>
        <begin position="33"/>
        <end position="82"/>
    </location>
</feature>
<gene>
    <name evidence="2" type="ORF">RHGRI_014753</name>
</gene>
<evidence type="ECO:0000256" key="1">
    <source>
        <dbReference type="SAM" id="MobiDB-lite"/>
    </source>
</evidence>
<evidence type="ECO:0000313" key="3">
    <source>
        <dbReference type="Proteomes" id="UP000823749"/>
    </source>
</evidence>
<accession>A0AAV6KB26</accession>
<dbReference type="EMBL" id="JACTNZ010000005">
    <property type="protein sequence ID" value="KAG5549529.1"/>
    <property type="molecule type" value="Genomic_DNA"/>
</dbReference>
<dbReference type="AlphaFoldDB" id="A0AAV6KB26"/>
<evidence type="ECO:0000313" key="2">
    <source>
        <dbReference type="EMBL" id="KAG5549529.1"/>
    </source>
</evidence>
<comment type="caution">
    <text evidence="2">The sequence shown here is derived from an EMBL/GenBank/DDBJ whole genome shotgun (WGS) entry which is preliminary data.</text>
</comment>
<dbReference type="Proteomes" id="UP000823749">
    <property type="component" value="Chromosome 5"/>
</dbReference>
<reference evidence="2" key="1">
    <citation type="submission" date="2020-08" db="EMBL/GenBank/DDBJ databases">
        <title>Plant Genome Project.</title>
        <authorList>
            <person name="Zhang R.-G."/>
        </authorList>
    </citation>
    <scope>NUCLEOTIDE SEQUENCE</scope>
    <source>
        <strain evidence="2">WSP0</strain>
        <tissue evidence="2">Leaf</tissue>
    </source>
</reference>
<protein>
    <submittedName>
        <fullName evidence="2">Uncharacterized protein</fullName>
    </submittedName>
</protein>
<name>A0AAV6KB26_9ERIC</name>
<sequence>MEVEGMARTIMSGFKPELVPVYTELANEFAVFDPSRRPSPTGSMSTRPPPTAPPATFGISAEKRGGESCGGGISAEKRGGESCGGGISAKMRGGESGSGVVVVVVVGGRGDERATEKLWVLLINIFNMTRVS</sequence>
<keyword evidence="3" id="KW-1185">Reference proteome</keyword>
<proteinExistence type="predicted"/>
<organism evidence="2 3">
    <name type="scientific">Rhododendron griersonianum</name>
    <dbReference type="NCBI Taxonomy" id="479676"/>
    <lineage>
        <taxon>Eukaryota</taxon>
        <taxon>Viridiplantae</taxon>
        <taxon>Streptophyta</taxon>
        <taxon>Embryophyta</taxon>
        <taxon>Tracheophyta</taxon>
        <taxon>Spermatophyta</taxon>
        <taxon>Magnoliopsida</taxon>
        <taxon>eudicotyledons</taxon>
        <taxon>Gunneridae</taxon>
        <taxon>Pentapetalae</taxon>
        <taxon>asterids</taxon>
        <taxon>Ericales</taxon>
        <taxon>Ericaceae</taxon>
        <taxon>Ericoideae</taxon>
        <taxon>Rhodoreae</taxon>
        <taxon>Rhododendron</taxon>
    </lineage>
</organism>